<proteinExistence type="predicted"/>
<feature type="compositionally biased region" description="Low complexity" evidence="1">
    <location>
        <begin position="135"/>
        <end position="146"/>
    </location>
</feature>
<evidence type="ECO:0000256" key="1">
    <source>
        <dbReference type="SAM" id="MobiDB-lite"/>
    </source>
</evidence>
<keyword evidence="3" id="KW-1185">Reference proteome</keyword>
<organism evidence="2 3">
    <name type="scientific">Phyllobacterium phragmitis</name>
    <dbReference type="NCBI Taxonomy" id="2670329"/>
    <lineage>
        <taxon>Bacteria</taxon>
        <taxon>Pseudomonadati</taxon>
        <taxon>Pseudomonadota</taxon>
        <taxon>Alphaproteobacteria</taxon>
        <taxon>Hyphomicrobiales</taxon>
        <taxon>Phyllobacteriaceae</taxon>
        <taxon>Phyllobacterium</taxon>
    </lineage>
</organism>
<comment type="caution">
    <text evidence="2">The sequence shown here is derived from an EMBL/GenBank/DDBJ whole genome shotgun (WGS) entry which is preliminary data.</text>
</comment>
<dbReference type="Proteomes" id="UP000239434">
    <property type="component" value="Unassembled WGS sequence"/>
</dbReference>
<evidence type="ECO:0000313" key="3">
    <source>
        <dbReference type="Proteomes" id="UP000239434"/>
    </source>
</evidence>
<reference evidence="2 3" key="1">
    <citation type="submission" date="2018-02" db="EMBL/GenBank/DDBJ databases">
        <title>The draft genome of Phyllobacterium sp. 1N-3.</title>
        <authorList>
            <person name="Liu L."/>
            <person name="Li L."/>
            <person name="Zhang X."/>
            <person name="Wang T."/>
            <person name="Liang L."/>
        </authorList>
    </citation>
    <scope>NUCLEOTIDE SEQUENCE [LARGE SCALE GENOMIC DNA]</scope>
    <source>
        <strain evidence="2 3">1N-3</strain>
    </source>
</reference>
<feature type="region of interest" description="Disordered" evidence="1">
    <location>
        <begin position="135"/>
        <end position="178"/>
    </location>
</feature>
<evidence type="ECO:0000313" key="2">
    <source>
        <dbReference type="EMBL" id="PRD41122.1"/>
    </source>
</evidence>
<protein>
    <recommendedName>
        <fullName evidence="4">VCBS repeat-containing protein</fullName>
    </recommendedName>
</protein>
<gene>
    <name evidence="2" type="ORF">C5748_23025</name>
</gene>
<accession>A0A2S9IKU8</accession>
<dbReference type="InterPro" id="IPR028994">
    <property type="entry name" value="Integrin_alpha_N"/>
</dbReference>
<dbReference type="EMBL" id="PVBR01000024">
    <property type="protein sequence ID" value="PRD41122.1"/>
    <property type="molecule type" value="Genomic_DNA"/>
</dbReference>
<name>A0A2S9IKU8_9HYPH</name>
<evidence type="ECO:0008006" key="4">
    <source>
        <dbReference type="Google" id="ProtNLM"/>
    </source>
</evidence>
<dbReference type="SUPFAM" id="SSF69318">
    <property type="entry name" value="Integrin alpha N-terminal domain"/>
    <property type="match status" value="1"/>
</dbReference>
<sequence>MQDVTGDGIADFVYGNNANAAILVLAGKADGTFDTTQIITTDMSSFNYWTGGAGVGNVGRSTFLQDTNDDGILDWVNLNDDGSSRENSLIFLGNGNGTFSTTPIEGGYDLSDTGWIGGANNLFGHVGAKDGSAAAASPAANADPSPMMQSAIETSDHDATSSDISHSLPKHGGTDSSHSMVWSGHVEAEPLSLSGEGIYLDLTRIDGTNIRDTGTVDITGNGSNTLTLNAEDVKGLLEDGHQDVFKVMADADDKVEAKGFTDTGQTTTEQDVAYHIYESSDGTHLWVEDDAHVDV</sequence>
<dbReference type="AlphaFoldDB" id="A0A2S9IKU8"/>